<evidence type="ECO:0000313" key="10">
    <source>
        <dbReference type="Proteomes" id="UP001562065"/>
    </source>
</evidence>
<evidence type="ECO:0000259" key="8">
    <source>
        <dbReference type="Pfam" id="PF10502"/>
    </source>
</evidence>
<keyword evidence="10" id="KW-1185">Reference proteome</keyword>
<gene>
    <name evidence="9" type="primary">lepB</name>
    <name evidence="9" type="ORF">AB5I84_04615</name>
</gene>
<dbReference type="InterPro" id="IPR000223">
    <property type="entry name" value="Pept_S26A_signal_pept_1"/>
</dbReference>
<dbReference type="InterPro" id="IPR019756">
    <property type="entry name" value="Pept_S26A_signal_pept_1_Ser-AS"/>
</dbReference>
<dbReference type="EC" id="3.4.21.89" evidence="3 7"/>
<organism evidence="9 10">
    <name type="scientific">Isoalcanivorax beigongshangi</name>
    <dbReference type="NCBI Taxonomy" id="3238810"/>
    <lineage>
        <taxon>Bacteria</taxon>
        <taxon>Pseudomonadati</taxon>
        <taxon>Pseudomonadota</taxon>
        <taxon>Gammaproteobacteria</taxon>
        <taxon>Oceanospirillales</taxon>
        <taxon>Alcanivoracaceae</taxon>
        <taxon>Isoalcanivorax</taxon>
    </lineage>
</organism>
<dbReference type="Gene3D" id="2.10.109.10">
    <property type="entry name" value="Umud Fragment, subunit A"/>
    <property type="match status" value="1"/>
</dbReference>
<evidence type="ECO:0000256" key="3">
    <source>
        <dbReference type="ARBA" id="ARBA00013208"/>
    </source>
</evidence>
<dbReference type="InterPro" id="IPR019533">
    <property type="entry name" value="Peptidase_S26"/>
</dbReference>
<evidence type="ECO:0000256" key="6">
    <source>
        <dbReference type="ARBA" id="ARBA00022801"/>
    </source>
</evidence>
<dbReference type="Proteomes" id="UP001562065">
    <property type="component" value="Unassembled WGS sequence"/>
</dbReference>
<dbReference type="NCBIfam" id="TIGR02227">
    <property type="entry name" value="sigpep_I_bact"/>
    <property type="match status" value="1"/>
</dbReference>
<name>A0ABV4AG07_9GAMM</name>
<comment type="subcellular location">
    <subcellularLocation>
        <location evidence="7">Membrane</location>
        <topology evidence="7">Multi-pass membrane protein</topology>
    </subcellularLocation>
</comment>
<proteinExistence type="inferred from homology"/>
<protein>
    <recommendedName>
        <fullName evidence="4 7">Signal peptidase I</fullName>
        <ecNumber evidence="3 7">3.4.21.89</ecNumber>
    </recommendedName>
</protein>
<dbReference type="RefSeq" id="WP_369454685.1">
    <property type="nucleotide sequence ID" value="NZ_JBGCUO010000001.1"/>
</dbReference>
<evidence type="ECO:0000313" key="9">
    <source>
        <dbReference type="EMBL" id="MEY1661428.1"/>
    </source>
</evidence>
<dbReference type="EMBL" id="JBGCUO010000001">
    <property type="protein sequence ID" value="MEY1661428.1"/>
    <property type="molecule type" value="Genomic_DNA"/>
</dbReference>
<keyword evidence="5 7" id="KW-0645">Protease</keyword>
<dbReference type="PROSITE" id="PS00501">
    <property type="entry name" value="SPASE_I_1"/>
    <property type="match status" value="1"/>
</dbReference>
<comment type="caution">
    <text evidence="9">The sequence shown here is derived from an EMBL/GenBank/DDBJ whole genome shotgun (WGS) entry which is preliminary data.</text>
</comment>
<keyword evidence="7" id="KW-1133">Transmembrane helix</keyword>
<comment type="similarity">
    <text evidence="2 7">Belongs to the peptidase S26 family.</text>
</comment>
<dbReference type="InterPro" id="IPR019758">
    <property type="entry name" value="Pept_S26A_signal_pept_1_CS"/>
</dbReference>
<evidence type="ECO:0000256" key="5">
    <source>
        <dbReference type="ARBA" id="ARBA00022670"/>
    </source>
</evidence>
<evidence type="ECO:0000256" key="7">
    <source>
        <dbReference type="RuleBase" id="RU362042"/>
    </source>
</evidence>
<dbReference type="PANTHER" id="PTHR43390">
    <property type="entry name" value="SIGNAL PEPTIDASE I"/>
    <property type="match status" value="1"/>
</dbReference>
<comment type="catalytic activity">
    <reaction evidence="1 7">
        <text>Cleavage of hydrophobic, N-terminal signal or leader sequences from secreted and periplasmic proteins.</text>
        <dbReference type="EC" id="3.4.21.89"/>
    </reaction>
</comment>
<sequence>MDIDIGFWLPVAVLVAIAIWLLDRVLKLRVRAGRVVREVVEFSNSLLPVLMVVLVIRSFIVEPFTIPSGSMLPTLEVNDFILVNKFSYGLRLPLTNTLVVDLGKPQRGDVMVFRYPKEPTQNFIKRVVGVPGDHIVQRHEQLYVNGEPVQRVGLDTVRRGRLQETLFVETLGEQPHLIRHEAELNPLTGQFMSNSIDREWTVGEGEYFMVGDNRNNSNDSRYWGMVSEDHIVGKAFYIWMHWQPLFNLPQFHRNGAIDKQDNIQALLQQRASR</sequence>
<evidence type="ECO:0000256" key="2">
    <source>
        <dbReference type="ARBA" id="ARBA00009370"/>
    </source>
</evidence>
<dbReference type="GO" id="GO:0009003">
    <property type="term" value="F:signal peptidase activity"/>
    <property type="evidence" value="ECO:0007669"/>
    <property type="project" value="UniProtKB-EC"/>
</dbReference>
<dbReference type="Pfam" id="PF10502">
    <property type="entry name" value="Peptidase_S26"/>
    <property type="match status" value="1"/>
</dbReference>
<keyword evidence="7" id="KW-0812">Transmembrane</keyword>
<feature type="transmembrane region" description="Helical" evidence="7">
    <location>
        <begin position="6"/>
        <end position="22"/>
    </location>
</feature>
<feature type="transmembrane region" description="Helical" evidence="7">
    <location>
        <begin position="42"/>
        <end position="60"/>
    </location>
</feature>
<dbReference type="PROSITE" id="PS00761">
    <property type="entry name" value="SPASE_I_3"/>
    <property type="match status" value="1"/>
</dbReference>
<dbReference type="PRINTS" id="PR00727">
    <property type="entry name" value="LEADERPTASE"/>
</dbReference>
<dbReference type="SUPFAM" id="SSF51306">
    <property type="entry name" value="LexA/Signal peptidase"/>
    <property type="match status" value="1"/>
</dbReference>
<evidence type="ECO:0000256" key="1">
    <source>
        <dbReference type="ARBA" id="ARBA00000677"/>
    </source>
</evidence>
<evidence type="ECO:0000256" key="4">
    <source>
        <dbReference type="ARBA" id="ARBA00019232"/>
    </source>
</evidence>
<keyword evidence="6 7" id="KW-0378">Hydrolase</keyword>
<dbReference type="InterPro" id="IPR036286">
    <property type="entry name" value="LexA/Signal_pep-like_sf"/>
</dbReference>
<feature type="domain" description="Peptidase S26" evidence="8">
    <location>
        <begin position="41"/>
        <end position="239"/>
    </location>
</feature>
<dbReference type="CDD" id="cd06530">
    <property type="entry name" value="S26_SPase_I"/>
    <property type="match status" value="1"/>
</dbReference>
<reference evidence="9 10" key="1">
    <citation type="submission" date="2024-07" db="EMBL/GenBank/DDBJ databases">
        <authorList>
            <person name="Ren Q."/>
        </authorList>
    </citation>
    <scope>NUCLEOTIDE SEQUENCE [LARGE SCALE GENOMIC DNA]</scope>
    <source>
        <strain evidence="9 10">REN37</strain>
    </source>
</reference>
<accession>A0ABV4AG07</accession>
<keyword evidence="7" id="KW-0472">Membrane</keyword>
<dbReference type="PANTHER" id="PTHR43390:SF1">
    <property type="entry name" value="CHLOROPLAST PROCESSING PEPTIDASE"/>
    <property type="match status" value="1"/>
</dbReference>